<dbReference type="Proteomes" id="UP000316614">
    <property type="component" value="Chromosome"/>
</dbReference>
<accession>A0A514CM68</accession>
<feature type="chain" id="PRO_5022152142" description="MG2 domain-containing protein" evidence="2">
    <location>
        <begin position="20"/>
        <end position="547"/>
    </location>
</feature>
<evidence type="ECO:0000313" key="3">
    <source>
        <dbReference type="EMBL" id="QDH80923.1"/>
    </source>
</evidence>
<dbReference type="AlphaFoldDB" id="A0A514CM68"/>
<proteinExistence type="predicted"/>
<dbReference type="EMBL" id="CP041253">
    <property type="protein sequence ID" value="QDH80923.1"/>
    <property type="molecule type" value="Genomic_DNA"/>
</dbReference>
<sequence>MMRLFLLFLFGILGSNLLAQQTQQVPLLPKEIVYVHSGQAIAVAGERLPLSISITMDQAPTKSNFAYADLISRSGKRFGGAVIPLENGKADAYLTVPENTPSDHYLLRVYSRYAASLNDAAQYHQELITVINPAVSPSPKSPGKSLDGNGDSNTSSNTIAIQPESTQLTLGEQSSLTLSASPNSQVSISISRKNPFLDGQRIIQTSPAIDKEANTADLLPELRGHIIKGRLTEKKADTTKLYFLSAHGDQSALYLGTANKQGEIFFDLGALKHYEFLLLQSDVDSVPFGLNLELPFAEAPAGETLDFPQLEIRPEHKTLLDNLVLSASTTTYFYKPTQKSLQPIVTGYAPDRGYNLDDYNRFEDLATTLKEYMPTALVRKNKGKYFFKLTNIPEHSVFDGNPLILVDGMPVFDSDKLAQFSPENIKRAEIINRRFYILSYGFDGILSFTSYDNDFGEYPIPEHALYLEYPQIQQPVNWQFNPGKKSEHFPDFRSILLYQENVQLDNNGKTTLRFSASQIPGVYEVKVSQITPDGRQVWATMELEVSD</sequence>
<evidence type="ECO:0000256" key="1">
    <source>
        <dbReference type="SAM" id="MobiDB-lite"/>
    </source>
</evidence>
<evidence type="ECO:0000313" key="4">
    <source>
        <dbReference type="Proteomes" id="UP000316614"/>
    </source>
</evidence>
<keyword evidence="4" id="KW-1185">Reference proteome</keyword>
<protein>
    <recommendedName>
        <fullName evidence="5">MG2 domain-containing protein</fullName>
    </recommendedName>
</protein>
<evidence type="ECO:0008006" key="5">
    <source>
        <dbReference type="Google" id="ProtNLM"/>
    </source>
</evidence>
<dbReference type="OrthoDB" id="679547at2"/>
<organism evidence="3 4">
    <name type="scientific">Echinicola soli</name>
    <dbReference type="NCBI Taxonomy" id="2591634"/>
    <lineage>
        <taxon>Bacteria</taxon>
        <taxon>Pseudomonadati</taxon>
        <taxon>Bacteroidota</taxon>
        <taxon>Cytophagia</taxon>
        <taxon>Cytophagales</taxon>
        <taxon>Cyclobacteriaceae</taxon>
        <taxon>Echinicola</taxon>
    </lineage>
</organism>
<dbReference type="RefSeq" id="WP_141616143.1">
    <property type="nucleotide sequence ID" value="NZ_CP041253.1"/>
</dbReference>
<feature type="signal peptide" evidence="2">
    <location>
        <begin position="1"/>
        <end position="19"/>
    </location>
</feature>
<gene>
    <name evidence="3" type="ORF">FKX85_18485</name>
</gene>
<evidence type="ECO:0000256" key="2">
    <source>
        <dbReference type="SAM" id="SignalP"/>
    </source>
</evidence>
<feature type="region of interest" description="Disordered" evidence="1">
    <location>
        <begin position="134"/>
        <end position="158"/>
    </location>
</feature>
<reference evidence="3 4" key="1">
    <citation type="submission" date="2019-06" db="EMBL/GenBank/DDBJ databases">
        <title>Echinicola alkalisoli sp. nov. isolated from saline soil.</title>
        <authorList>
            <person name="Sun J.-Q."/>
            <person name="Xu L."/>
        </authorList>
    </citation>
    <scope>NUCLEOTIDE SEQUENCE [LARGE SCALE GENOMIC DNA]</scope>
    <source>
        <strain evidence="3 4">LN3S3</strain>
    </source>
</reference>
<name>A0A514CM68_9BACT</name>
<keyword evidence="2" id="KW-0732">Signal</keyword>
<dbReference type="KEGG" id="echi:FKX85_18485"/>